<organism evidence="2 3">
    <name type="scientific">Strongyloides stercoralis</name>
    <name type="common">Threadworm</name>
    <dbReference type="NCBI Taxonomy" id="6248"/>
    <lineage>
        <taxon>Eukaryota</taxon>
        <taxon>Metazoa</taxon>
        <taxon>Ecdysozoa</taxon>
        <taxon>Nematoda</taxon>
        <taxon>Chromadorea</taxon>
        <taxon>Rhabditida</taxon>
        <taxon>Tylenchina</taxon>
        <taxon>Panagrolaimomorpha</taxon>
        <taxon>Strongyloidoidea</taxon>
        <taxon>Strongyloididae</taxon>
        <taxon>Strongyloides</taxon>
    </lineage>
</organism>
<feature type="compositionally biased region" description="Acidic residues" evidence="1">
    <location>
        <begin position="59"/>
        <end position="78"/>
    </location>
</feature>
<feature type="compositionally biased region" description="Basic residues" evidence="1">
    <location>
        <begin position="23"/>
        <end position="56"/>
    </location>
</feature>
<evidence type="ECO:0000313" key="3">
    <source>
        <dbReference type="WBParaSite" id="TCONS_00004226.p1"/>
    </source>
</evidence>
<accession>A0AAF5CZ63</accession>
<keyword evidence="2" id="KW-1185">Reference proteome</keyword>
<feature type="region of interest" description="Disordered" evidence="1">
    <location>
        <begin position="21"/>
        <end position="78"/>
    </location>
</feature>
<sequence>MAVGQMKIKIPIGILKEAQSSQVKRKLSQVRRKAKSSKMTRERRKRRKKKRKKKRRNNEEEEEEEHEEEEEEEEEEEGIYISICFETKDCKPTIFFFRHTL</sequence>
<dbReference type="Proteomes" id="UP000035681">
    <property type="component" value="Unplaced"/>
</dbReference>
<evidence type="ECO:0000256" key="1">
    <source>
        <dbReference type="SAM" id="MobiDB-lite"/>
    </source>
</evidence>
<dbReference type="WBParaSite" id="TCONS_00004226.p1">
    <property type="protein sequence ID" value="TCONS_00004226.p1"/>
    <property type="gene ID" value="XLOC_001397"/>
</dbReference>
<proteinExistence type="predicted"/>
<evidence type="ECO:0000313" key="2">
    <source>
        <dbReference type="Proteomes" id="UP000035681"/>
    </source>
</evidence>
<dbReference type="AlphaFoldDB" id="A0AAF5CZ63"/>
<name>A0AAF5CZ63_STRER</name>
<reference evidence="3" key="1">
    <citation type="submission" date="2024-02" db="UniProtKB">
        <authorList>
            <consortium name="WormBaseParasite"/>
        </authorList>
    </citation>
    <scope>IDENTIFICATION</scope>
</reference>
<protein>
    <submittedName>
        <fullName evidence="3">Uncharacterized protein</fullName>
    </submittedName>
</protein>